<dbReference type="GO" id="GO:0005886">
    <property type="term" value="C:plasma membrane"/>
    <property type="evidence" value="ECO:0007669"/>
    <property type="project" value="UniProtKB-SubCell"/>
</dbReference>
<dbReference type="GO" id="GO:0008137">
    <property type="term" value="F:NADH dehydrogenase (ubiquinone) activity"/>
    <property type="evidence" value="ECO:0007669"/>
    <property type="project" value="InterPro"/>
</dbReference>
<feature type="transmembrane region" description="Helical" evidence="8">
    <location>
        <begin position="301"/>
        <end position="323"/>
    </location>
</feature>
<organism evidence="10 11">
    <name type="scientific">Labilibaculum antarcticum</name>
    <dbReference type="NCBI Taxonomy" id="1717717"/>
    <lineage>
        <taxon>Bacteria</taxon>
        <taxon>Pseudomonadati</taxon>
        <taxon>Bacteroidota</taxon>
        <taxon>Bacteroidia</taxon>
        <taxon>Marinilabiliales</taxon>
        <taxon>Marinifilaceae</taxon>
        <taxon>Labilibaculum</taxon>
    </lineage>
</organism>
<evidence type="ECO:0000256" key="2">
    <source>
        <dbReference type="ARBA" id="ARBA00022475"/>
    </source>
</evidence>
<feature type="transmembrane region" description="Helical" evidence="8">
    <location>
        <begin position="111"/>
        <end position="128"/>
    </location>
</feature>
<feature type="transmembrane region" description="Helical" evidence="8">
    <location>
        <begin position="269"/>
        <end position="289"/>
    </location>
</feature>
<keyword evidence="2" id="KW-1003">Cell membrane</keyword>
<feature type="transmembrane region" description="Helical" evidence="8">
    <location>
        <begin position="134"/>
        <end position="154"/>
    </location>
</feature>
<dbReference type="InterPro" id="IPR052175">
    <property type="entry name" value="ComplexI-like_HydComp"/>
</dbReference>
<dbReference type="PANTHER" id="PTHR42682">
    <property type="entry name" value="HYDROGENASE-4 COMPONENT F"/>
    <property type="match status" value="1"/>
</dbReference>
<evidence type="ECO:0000259" key="9">
    <source>
        <dbReference type="Pfam" id="PF00361"/>
    </source>
</evidence>
<feature type="transmembrane region" description="Helical" evidence="8">
    <location>
        <begin position="525"/>
        <end position="543"/>
    </location>
</feature>
<dbReference type="GO" id="GO:0016491">
    <property type="term" value="F:oxidoreductase activity"/>
    <property type="evidence" value="ECO:0007669"/>
    <property type="project" value="UniProtKB-KW"/>
</dbReference>
<feature type="transmembrane region" description="Helical" evidence="8">
    <location>
        <begin position="208"/>
        <end position="230"/>
    </location>
</feature>
<name>A0A1Y1CR82_9BACT</name>
<reference evidence="11" key="2">
    <citation type="journal article" date="2020" name="Antonie Van Leeuwenhoek">
        <title>Labilibaculum antarcticum sp. nov., a novel facultative anaerobic, psychrotorelant bacterium isolated from marine sediment of Antarctica.</title>
        <authorList>
            <person name="Watanabe M."/>
            <person name="Kojima H."/>
            <person name="Fukui M."/>
        </authorList>
    </citation>
    <scope>NUCLEOTIDE SEQUENCE [LARGE SCALE GENOMIC DNA]</scope>
    <source>
        <strain evidence="11">SPP2</strain>
    </source>
</reference>
<evidence type="ECO:0000256" key="7">
    <source>
        <dbReference type="RuleBase" id="RU000320"/>
    </source>
</evidence>
<sequence length="669" mass="74348">MEVSQIALLTLFVLLAGIFGIAVVPSKNRAWVAIVVVLINSILTSIPSVLALMGNAQTGTLLLAHLPGGLINVQVDNLSAWFILIINFTTINGALFGSGYLKSYQHLKTNIGFHWIFYILFHISMVWVCMFDHGIIFLVAWELMSISSLMLVIFEYQNKNTLKAGLNYLIQMHLSVVFLTVGVIWLFAETGSFNLSSLSSVVSNQHSIWIFILFFIGFAIKAGFLPFHTWLPHAHPAAPSHVSGVMSGVIVKLGIFGIFRIISYITHDWFIIGEVILSLSVITALYGIINASVKYDFKRALAFCTIENIGIIGIGIGLGLIGIGAHKDMLAILGFGGALLHSLNHSLFKSLLFFSAGSVYQQTHTRNIDKLGGLIKSMPKTALFFLVGALAIGGLPPFNGFISEYLIYSGLFHGLFSVSGISHVILIVLSIVGLVLVGGISIISFTKSFGIMFLGQPRSELHNTPTEASFIMLFPQYLIVAVMLSVAFFPQFYFGITLNIIHSIFTTKLIFNVSQIETISTNLATIGHLSIYFIILLALILIVRFQLIKKRKVTLYETWKCGYVAPIPKAQYSGRSYARTFGSLFGFVLNERKARDKISKTQLYPTHYKFSTYYFDLLERFLVLPITKRMTLVLNYFQFIQNGKIQSYVIYGLFFILMVFIGTVLSLIS</sequence>
<keyword evidence="6 8" id="KW-0472">Membrane</keyword>
<feature type="transmembrane region" description="Helical" evidence="8">
    <location>
        <begin position="6"/>
        <end position="24"/>
    </location>
</feature>
<accession>A0A1Y1CR82</accession>
<feature type="transmembrane region" description="Helical" evidence="8">
    <location>
        <begin position="166"/>
        <end position="188"/>
    </location>
</feature>
<evidence type="ECO:0000256" key="5">
    <source>
        <dbReference type="ARBA" id="ARBA00023002"/>
    </source>
</evidence>
<evidence type="ECO:0000256" key="3">
    <source>
        <dbReference type="ARBA" id="ARBA00022692"/>
    </source>
</evidence>
<feature type="transmembrane region" description="Helical" evidence="8">
    <location>
        <begin position="78"/>
        <end position="99"/>
    </location>
</feature>
<dbReference type="AlphaFoldDB" id="A0A1Y1CR82"/>
<feature type="transmembrane region" description="Helical" evidence="8">
    <location>
        <begin position="648"/>
        <end position="668"/>
    </location>
</feature>
<evidence type="ECO:0000256" key="4">
    <source>
        <dbReference type="ARBA" id="ARBA00022989"/>
    </source>
</evidence>
<dbReference type="OrthoDB" id="9807568at2"/>
<proteinExistence type="predicted"/>
<evidence type="ECO:0000256" key="6">
    <source>
        <dbReference type="ARBA" id="ARBA00023136"/>
    </source>
</evidence>
<dbReference type="Proteomes" id="UP000218267">
    <property type="component" value="Chromosome"/>
</dbReference>
<keyword evidence="4 8" id="KW-1133">Transmembrane helix</keyword>
<feature type="transmembrane region" description="Helical" evidence="8">
    <location>
        <begin position="381"/>
        <end position="401"/>
    </location>
</feature>
<dbReference type="PANTHER" id="PTHR42682:SF3">
    <property type="entry name" value="FORMATE HYDROGENLYASE SUBUNIT 3-RELATED"/>
    <property type="match status" value="1"/>
</dbReference>
<feature type="transmembrane region" description="Helical" evidence="8">
    <location>
        <begin position="421"/>
        <end position="445"/>
    </location>
</feature>
<feature type="transmembrane region" description="Helical" evidence="8">
    <location>
        <begin position="477"/>
        <end position="505"/>
    </location>
</feature>
<reference evidence="10 11" key="1">
    <citation type="journal article" date="2018" name="Mar. Genomics">
        <title>Complete genome sequence of Marinifilaceae bacterium strain SPP2, isolated from the Antarctic marine sediment.</title>
        <authorList>
            <person name="Watanabe M."/>
            <person name="Kojima H."/>
            <person name="Fukui M."/>
        </authorList>
    </citation>
    <scope>NUCLEOTIDE SEQUENCE [LARGE SCALE GENOMIC DNA]</scope>
    <source>
        <strain evidence="10 11">SPP2</strain>
    </source>
</reference>
<evidence type="ECO:0000256" key="1">
    <source>
        <dbReference type="ARBA" id="ARBA00004651"/>
    </source>
</evidence>
<dbReference type="EMBL" id="AP018042">
    <property type="protein sequence ID" value="BAX82493.1"/>
    <property type="molecule type" value="Genomic_DNA"/>
</dbReference>
<dbReference type="InterPro" id="IPR001750">
    <property type="entry name" value="ND/Mrp_TM"/>
</dbReference>
<gene>
    <name evidence="10" type="ORF">ALGA_4202</name>
</gene>
<dbReference type="PRINTS" id="PR01437">
    <property type="entry name" value="NUOXDRDTASE4"/>
</dbReference>
<comment type="subcellular location">
    <subcellularLocation>
        <location evidence="1">Cell membrane</location>
        <topology evidence="1">Multi-pass membrane protein</topology>
    </subcellularLocation>
    <subcellularLocation>
        <location evidence="7">Membrane</location>
        <topology evidence="7">Multi-pass membrane protein</topology>
    </subcellularLocation>
</comment>
<evidence type="ECO:0000313" key="11">
    <source>
        <dbReference type="Proteomes" id="UP000218267"/>
    </source>
</evidence>
<feature type="domain" description="NADH:quinone oxidoreductase/Mrp antiporter transmembrane" evidence="9">
    <location>
        <begin position="135"/>
        <end position="413"/>
    </location>
</feature>
<feature type="transmembrane region" description="Helical" evidence="8">
    <location>
        <begin position="329"/>
        <end position="360"/>
    </location>
</feature>
<dbReference type="RefSeq" id="WP_096432855.1">
    <property type="nucleotide sequence ID" value="NZ_AP018042.1"/>
</dbReference>
<evidence type="ECO:0000256" key="8">
    <source>
        <dbReference type="SAM" id="Phobius"/>
    </source>
</evidence>
<feature type="transmembrane region" description="Helical" evidence="8">
    <location>
        <begin position="31"/>
        <end position="53"/>
    </location>
</feature>
<feature type="transmembrane region" description="Helical" evidence="8">
    <location>
        <begin position="242"/>
        <end position="263"/>
    </location>
</feature>
<dbReference type="GO" id="GO:0042773">
    <property type="term" value="P:ATP synthesis coupled electron transport"/>
    <property type="evidence" value="ECO:0007669"/>
    <property type="project" value="InterPro"/>
</dbReference>
<evidence type="ECO:0000313" key="10">
    <source>
        <dbReference type="EMBL" id="BAX82493.1"/>
    </source>
</evidence>
<keyword evidence="3 7" id="KW-0812">Transmembrane</keyword>
<dbReference type="KEGG" id="mbas:ALGA_4202"/>
<dbReference type="Pfam" id="PF00361">
    <property type="entry name" value="Proton_antipo_M"/>
    <property type="match status" value="1"/>
</dbReference>
<keyword evidence="11" id="KW-1185">Reference proteome</keyword>
<dbReference type="InterPro" id="IPR003918">
    <property type="entry name" value="NADH_UbQ_OxRdtase"/>
</dbReference>
<keyword evidence="5" id="KW-0560">Oxidoreductase</keyword>
<protein>
    <recommendedName>
        <fullName evidence="9">NADH:quinone oxidoreductase/Mrp antiporter transmembrane domain-containing protein</fullName>
    </recommendedName>
</protein>